<name>A0AB39J9T6_9VIRU</name>
<protein>
    <submittedName>
        <fullName evidence="1">Uncharacterized protein</fullName>
    </submittedName>
</protein>
<reference evidence="1" key="1">
    <citation type="submission" date="2024-03" db="EMBL/GenBank/DDBJ databases">
        <title>Eukaryotic viruses encode the ribosomal protein eL40.</title>
        <authorList>
            <person name="Thomy J."/>
            <person name="Schvarcz C.R."/>
            <person name="McBeain K.A."/>
            <person name="Edwards K.F."/>
            <person name="Steward G.F."/>
        </authorList>
    </citation>
    <scope>NUCLEOTIDE SEQUENCE</scope>
    <source>
        <strain evidence="1">FloV-SA2</strain>
    </source>
</reference>
<sequence>MNQMENFEQYAELFKEIIIYELESRNNEEVFVDGETLNRLCNNNNELFTNYFENTNMLNLLGAQGILKIHTFDNNIRFYSLPNKNSPDNPPCINDFNLI</sequence>
<gene>
    <name evidence="1" type="ORF">FloV-SA2_00091</name>
</gene>
<accession>A0AB39J9T6</accession>
<dbReference type="EMBL" id="PP542043">
    <property type="protein sequence ID" value="XDO01913.1"/>
    <property type="molecule type" value="Genomic_DNA"/>
</dbReference>
<organism evidence="1">
    <name type="scientific">Florenciella sp. virus SA2</name>
    <dbReference type="NCBI Taxonomy" id="3240092"/>
    <lineage>
        <taxon>Viruses</taxon>
    </lineage>
</organism>
<proteinExistence type="predicted"/>
<evidence type="ECO:0000313" key="1">
    <source>
        <dbReference type="EMBL" id="XDO01913.1"/>
    </source>
</evidence>